<dbReference type="InterPro" id="IPR001623">
    <property type="entry name" value="DnaJ_domain"/>
</dbReference>
<dbReference type="PANTHER" id="PTHR43096">
    <property type="entry name" value="DNAJ HOMOLOG 1, MITOCHONDRIAL-RELATED"/>
    <property type="match status" value="1"/>
</dbReference>
<gene>
    <name evidence="6" type="primary">cbpA</name>
    <name evidence="6" type="ORF">OPDIPICF_00360</name>
</gene>
<evidence type="ECO:0000313" key="6">
    <source>
        <dbReference type="EMBL" id="CAA0081936.1"/>
    </source>
</evidence>
<dbReference type="InterPro" id="IPR008971">
    <property type="entry name" value="HSP40/DnaJ_pept-bd"/>
</dbReference>
<dbReference type="Gene3D" id="2.60.260.20">
    <property type="entry name" value="Urease metallochaperone UreE, N-terminal domain"/>
    <property type="match status" value="2"/>
</dbReference>
<reference evidence="6 7" key="1">
    <citation type="submission" date="2019-11" db="EMBL/GenBank/DDBJ databases">
        <authorList>
            <person name="Holert J."/>
        </authorList>
    </citation>
    <scope>NUCLEOTIDE SEQUENCE [LARGE SCALE GENOMIC DNA]</scope>
    <source>
        <strain evidence="6">SB11_3</strain>
    </source>
</reference>
<dbReference type="PROSITE" id="PS50076">
    <property type="entry name" value="DNAJ_2"/>
    <property type="match status" value="1"/>
</dbReference>
<evidence type="ECO:0000259" key="5">
    <source>
        <dbReference type="PROSITE" id="PS50076"/>
    </source>
</evidence>
<dbReference type="PRINTS" id="PR00625">
    <property type="entry name" value="JDOMAIN"/>
</dbReference>
<keyword evidence="7" id="KW-1185">Reference proteome</keyword>
<dbReference type="FunFam" id="2.60.260.20:FF:000013">
    <property type="entry name" value="DnaJ subfamily B member 11"/>
    <property type="match status" value="1"/>
</dbReference>
<dbReference type="PROSITE" id="PS00636">
    <property type="entry name" value="DNAJ_1"/>
    <property type="match status" value="1"/>
</dbReference>
<evidence type="ECO:0000256" key="3">
    <source>
        <dbReference type="ARBA" id="ARBA00023186"/>
    </source>
</evidence>
<dbReference type="AlphaFoldDB" id="A0A5S9MZR2"/>
<dbReference type="GO" id="GO:0051082">
    <property type="term" value="F:unfolded protein binding"/>
    <property type="evidence" value="ECO:0007669"/>
    <property type="project" value="InterPro"/>
</dbReference>
<evidence type="ECO:0000256" key="2">
    <source>
        <dbReference type="ARBA" id="ARBA00023125"/>
    </source>
</evidence>
<proteinExistence type="predicted"/>
<organism evidence="6 7">
    <name type="scientific">BD1-7 clade bacterium</name>
    <dbReference type="NCBI Taxonomy" id="2029982"/>
    <lineage>
        <taxon>Bacteria</taxon>
        <taxon>Pseudomonadati</taxon>
        <taxon>Pseudomonadota</taxon>
        <taxon>Gammaproteobacteria</taxon>
        <taxon>Cellvibrionales</taxon>
        <taxon>Spongiibacteraceae</taxon>
        <taxon>BD1-7 clade</taxon>
    </lineage>
</organism>
<protein>
    <submittedName>
        <fullName evidence="6">Curved DNA-binding protein</fullName>
    </submittedName>
</protein>
<evidence type="ECO:0000256" key="1">
    <source>
        <dbReference type="ARBA" id="ARBA00022490"/>
    </source>
</evidence>
<dbReference type="GO" id="GO:0005737">
    <property type="term" value="C:cytoplasm"/>
    <property type="evidence" value="ECO:0007669"/>
    <property type="project" value="TreeGrafter"/>
</dbReference>
<feature type="region of interest" description="Disordered" evidence="4">
    <location>
        <begin position="72"/>
        <end position="92"/>
    </location>
</feature>
<dbReference type="SUPFAM" id="SSF46565">
    <property type="entry name" value="Chaperone J-domain"/>
    <property type="match status" value="1"/>
</dbReference>
<dbReference type="SUPFAM" id="SSF49493">
    <property type="entry name" value="HSP40/DnaJ peptide-binding domain"/>
    <property type="match status" value="2"/>
</dbReference>
<dbReference type="Proteomes" id="UP000441399">
    <property type="component" value="Unassembled WGS sequence"/>
</dbReference>
<dbReference type="PANTHER" id="PTHR43096:SF52">
    <property type="entry name" value="DNAJ HOMOLOG 1, MITOCHONDRIAL-RELATED"/>
    <property type="match status" value="1"/>
</dbReference>
<sequence>MEFKDYYEVLGIDADADAKAIKAAYRKLARKFHPDVNNEPGAEEQFKNVAEAYDVLKNPDKRAEYDEIRKYGASGGRFEPPPGWQSSGRHDGTEYERYSGDFSDFFESVFGGRTGARGFDFSARERVEKGQDIEMELPVFLEDTFKEETKTVSFEVTGLDADGYRGAHTKTLNVKIPRGVGDGERIRLKEQGGDGFNGGPNGDLYIRIRLVPHPLYDVHGHDIEMVVPVAPWEAVLGTKVVVPTLDGKISVTVAPHSQNGSRMRIRERGLYHRHGRGDLYVILKIVMPNDFTDADEAAWQQLADGSRFDARANWDV</sequence>
<dbReference type="GO" id="GO:0003677">
    <property type="term" value="F:DNA binding"/>
    <property type="evidence" value="ECO:0007669"/>
    <property type="project" value="UniProtKB-KW"/>
</dbReference>
<dbReference type="InterPro" id="IPR036869">
    <property type="entry name" value="J_dom_sf"/>
</dbReference>
<keyword evidence="1" id="KW-0963">Cytoplasm</keyword>
<dbReference type="SMART" id="SM00271">
    <property type="entry name" value="DnaJ"/>
    <property type="match status" value="1"/>
</dbReference>
<keyword evidence="3" id="KW-0143">Chaperone</keyword>
<dbReference type="Pfam" id="PF01556">
    <property type="entry name" value="DnaJ_C"/>
    <property type="match status" value="1"/>
</dbReference>
<dbReference type="CDD" id="cd10747">
    <property type="entry name" value="DnaJ_C"/>
    <property type="match status" value="1"/>
</dbReference>
<feature type="domain" description="J" evidence="5">
    <location>
        <begin position="5"/>
        <end position="69"/>
    </location>
</feature>
<dbReference type="GO" id="GO:0042026">
    <property type="term" value="P:protein refolding"/>
    <property type="evidence" value="ECO:0007669"/>
    <property type="project" value="TreeGrafter"/>
</dbReference>
<dbReference type="FunFam" id="2.60.260.20:FF:000008">
    <property type="entry name" value="Curved DNA-binding protein"/>
    <property type="match status" value="1"/>
</dbReference>
<name>A0A5S9MZR2_9GAMM</name>
<dbReference type="Gene3D" id="1.10.287.110">
    <property type="entry name" value="DnaJ domain"/>
    <property type="match status" value="1"/>
</dbReference>
<dbReference type="Pfam" id="PF00226">
    <property type="entry name" value="DnaJ"/>
    <property type="match status" value="1"/>
</dbReference>
<dbReference type="InterPro" id="IPR018253">
    <property type="entry name" value="DnaJ_domain_CS"/>
</dbReference>
<dbReference type="OrthoDB" id="9779889at2"/>
<dbReference type="EMBL" id="CACSIO010000001">
    <property type="protein sequence ID" value="CAA0081936.1"/>
    <property type="molecule type" value="Genomic_DNA"/>
</dbReference>
<dbReference type="CDD" id="cd06257">
    <property type="entry name" value="DnaJ"/>
    <property type="match status" value="1"/>
</dbReference>
<accession>A0A5S9MZR2</accession>
<evidence type="ECO:0000256" key="4">
    <source>
        <dbReference type="SAM" id="MobiDB-lite"/>
    </source>
</evidence>
<dbReference type="InterPro" id="IPR002939">
    <property type="entry name" value="DnaJ_C"/>
</dbReference>
<evidence type="ECO:0000313" key="7">
    <source>
        <dbReference type="Proteomes" id="UP000441399"/>
    </source>
</evidence>
<keyword evidence="2 6" id="KW-0238">DNA-binding</keyword>